<dbReference type="Proteomes" id="UP001732720">
    <property type="component" value="Chromosome 12"/>
</dbReference>
<gene>
    <name evidence="2" type="primary">Hs1bp3</name>
</gene>
<evidence type="ECO:0000313" key="2">
    <source>
        <dbReference type="RefSeq" id="XP_073905346.1"/>
    </source>
</evidence>
<keyword evidence="1" id="KW-1185">Reference proteome</keyword>
<organism evidence="1 2">
    <name type="scientific">Castor canadensis</name>
    <name type="common">American beaver</name>
    <dbReference type="NCBI Taxonomy" id="51338"/>
    <lineage>
        <taxon>Eukaryota</taxon>
        <taxon>Metazoa</taxon>
        <taxon>Chordata</taxon>
        <taxon>Craniata</taxon>
        <taxon>Vertebrata</taxon>
        <taxon>Euteleostomi</taxon>
        <taxon>Mammalia</taxon>
        <taxon>Eutheria</taxon>
        <taxon>Euarchontoglires</taxon>
        <taxon>Glires</taxon>
        <taxon>Rodentia</taxon>
        <taxon>Castorimorpha</taxon>
        <taxon>Castoridae</taxon>
        <taxon>Castor</taxon>
    </lineage>
</organism>
<name>A0AC58KKU3_CASCN</name>
<protein>
    <submittedName>
        <fullName evidence="2">HCLS1-binding protein 3 isoform X1</fullName>
    </submittedName>
</protein>
<reference evidence="2" key="1">
    <citation type="submission" date="2025-08" db="UniProtKB">
        <authorList>
            <consortium name="RefSeq"/>
        </authorList>
    </citation>
    <scope>IDENTIFICATION</scope>
</reference>
<dbReference type="RefSeq" id="XP_073905346.1">
    <property type="nucleotide sequence ID" value="XM_074049245.1"/>
</dbReference>
<proteinExistence type="predicted"/>
<accession>A0AC58KKU3</accession>
<sequence length="426" mass="47277">MQPLSYQRPLCVCQADARHPDWGPDLTSSALQGRPAVLGGGQQVQNVHTGLDLTVPQHQEVRGKMMSGHVEYQILVVTRLAAFKSAKHRPEDVVQFLVSKKYSEIEEFYQKLSSRYTAASLPPLPRKVLFVGESDIRERRAMFNEILRCISKDAQLAGSPELLEFLGTRSPGAASLASRDSSILDGTDRDRDEEEAFDFFEQQDQVANEGLPVLGPKGKDAEKFLEEEEEEEEEALDPLGIMCSKKSKKRPEVATKPKPLPRFTIFDEDVDPDRELFDPGRKLSPESSSKNMPQDSLKLFDDPDLGGAVPLGDPLLLPATHESGGLTSSLDFRDASEELFRVEEDLDQILNLGVDPKPKPQPKPKPPVAAKPALPKKPTVPPKVSPSKDETGPQKQQQQIQAMDEMDILQYIRDHDAPAQTSPSLF</sequence>
<evidence type="ECO:0000313" key="1">
    <source>
        <dbReference type="Proteomes" id="UP001732720"/>
    </source>
</evidence>